<accession>A0AA48GEE3</accession>
<evidence type="ECO:0000313" key="4">
    <source>
        <dbReference type="Proteomes" id="UP001238179"/>
    </source>
</evidence>
<proteinExistence type="inferred from homology"/>
<reference evidence="4" key="1">
    <citation type="journal article" date="2023" name="Int. J. Syst. Evol. Microbiol.">
        <title>Mesoterricola silvestris gen. nov., sp. nov., Mesoterricola sediminis sp. nov., Geothrix oryzae sp. nov., Geothrix edaphica sp. nov., Geothrix rubra sp. nov., and Geothrix limicola sp. nov., six novel members of Acidobacteriota isolated from soils.</title>
        <authorList>
            <person name="Itoh H."/>
            <person name="Sugisawa Y."/>
            <person name="Mise K."/>
            <person name="Xu Z."/>
            <person name="Kuniyasu M."/>
            <person name="Ushijima N."/>
            <person name="Kawano K."/>
            <person name="Kobayashi E."/>
            <person name="Shiratori Y."/>
            <person name="Masuda Y."/>
            <person name="Senoo K."/>
        </authorList>
    </citation>
    <scope>NUCLEOTIDE SEQUENCE [LARGE SCALE GENOMIC DNA]</scope>
    <source>
        <strain evidence="4">W79</strain>
    </source>
</reference>
<sequence>MKLSLSMIVKDEEAHLGHCLDSVRGLVDEIIVVDTGSTDATAALAAGRGAQVHTFPWTGDFSAARNASLAHATGDWVLVLDADEAVDGRDHAALRAACQGADAYRVLVRSYLPDGAYTLMDAQARPNPGGYAEGAEWPACGDTRAVRLFRRLPGVAFRGRIHESVEASFPGPLPDLDTVIHHFGFTLAHRVEAKKPVYLNLAREDARERPEDLLSLFNLVIQAATAEDWDLAALTAERYRALAREAPPTLLLTQATALQRSGRHEEALRVFAELPGSLPARVGRGVSLERLGRREEARVLLEACLREAPGYATARLDLADLHARAGEPAAARALLLAGVEAAPSDASLWGRLVRLGVEDGQLELAVKDAWGAIQHCPQGGGGDWHKLVGLFLLRLGAMAEGRQVLALGLAAFPGHPDLTRLLELC</sequence>
<feature type="domain" description="Glycosyltransferase 2-like" evidence="2">
    <location>
        <begin position="7"/>
        <end position="88"/>
    </location>
</feature>
<dbReference type="KEGG" id="msil:METEAL_01800"/>
<name>A0AA48GEE3_9BACT</name>
<organism evidence="3 4">
    <name type="scientific">Mesoterricola silvestris</name>
    <dbReference type="NCBI Taxonomy" id="2927979"/>
    <lineage>
        <taxon>Bacteria</taxon>
        <taxon>Pseudomonadati</taxon>
        <taxon>Acidobacteriota</taxon>
        <taxon>Holophagae</taxon>
        <taxon>Holophagales</taxon>
        <taxon>Holophagaceae</taxon>
        <taxon>Mesoterricola</taxon>
    </lineage>
</organism>
<dbReference type="RefSeq" id="WP_316413903.1">
    <property type="nucleotide sequence ID" value="NZ_AP027080.1"/>
</dbReference>
<dbReference type="Pfam" id="PF14559">
    <property type="entry name" value="TPR_19"/>
    <property type="match status" value="1"/>
</dbReference>
<gene>
    <name evidence="3" type="ORF">METEAL_01800</name>
</gene>
<dbReference type="SUPFAM" id="SSF48452">
    <property type="entry name" value="TPR-like"/>
    <property type="match status" value="1"/>
</dbReference>
<dbReference type="PANTHER" id="PTHR43630:SF2">
    <property type="entry name" value="GLYCOSYLTRANSFERASE"/>
    <property type="match status" value="1"/>
</dbReference>
<keyword evidence="4" id="KW-1185">Reference proteome</keyword>
<evidence type="ECO:0000256" key="1">
    <source>
        <dbReference type="ARBA" id="ARBA00038494"/>
    </source>
</evidence>
<protein>
    <recommendedName>
        <fullName evidence="2">Glycosyltransferase 2-like domain-containing protein</fullName>
    </recommendedName>
</protein>
<dbReference type="SUPFAM" id="SSF53448">
    <property type="entry name" value="Nucleotide-diphospho-sugar transferases"/>
    <property type="match status" value="1"/>
</dbReference>
<dbReference type="Gene3D" id="3.90.550.10">
    <property type="entry name" value="Spore Coat Polysaccharide Biosynthesis Protein SpsA, Chain A"/>
    <property type="match status" value="1"/>
</dbReference>
<dbReference type="Pfam" id="PF00535">
    <property type="entry name" value="Glycos_transf_2"/>
    <property type="match status" value="1"/>
</dbReference>
<comment type="similarity">
    <text evidence="1">Belongs to the glycosyltransferase 2 family. WaaE/KdtX subfamily.</text>
</comment>
<dbReference type="EMBL" id="AP027080">
    <property type="protein sequence ID" value="BDU71006.1"/>
    <property type="molecule type" value="Genomic_DNA"/>
</dbReference>
<dbReference type="InterPro" id="IPR029044">
    <property type="entry name" value="Nucleotide-diphossugar_trans"/>
</dbReference>
<dbReference type="InterPro" id="IPR011990">
    <property type="entry name" value="TPR-like_helical_dom_sf"/>
</dbReference>
<dbReference type="Proteomes" id="UP001238179">
    <property type="component" value="Chromosome"/>
</dbReference>
<dbReference type="PANTHER" id="PTHR43630">
    <property type="entry name" value="POLY-BETA-1,6-N-ACETYL-D-GLUCOSAMINE SYNTHASE"/>
    <property type="match status" value="1"/>
</dbReference>
<evidence type="ECO:0000259" key="2">
    <source>
        <dbReference type="Pfam" id="PF00535"/>
    </source>
</evidence>
<dbReference type="AlphaFoldDB" id="A0AA48GEE3"/>
<dbReference type="InterPro" id="IPR001173">
    <property type="entry name" value="Glyco_trans_2-like"/>
</dbReference>
<dbReference type="CDD" id="cd02511">
    <property type="entry name" value="Beta4Glucosyltransferase"/>
    <property type="match status" value="1"/>
</dbReference>
<evidence type="ECO:0000313" key="3">
    <source>
        <dbReference type="EMBL" id="BDU71006.1"/>
    </source>
</evidence>
<dbReference type="Gene3D" id="1.25.40.10">
    <property type="entry name" value="Tetratricopeptide repeat domain"/>
    <property type="match status" value="1"/>
</dbReference>